<dbReference type="Proteomes" id="UP001139031">
    <property type="component" value="Unassembled WGS sequence"/>
</dbReference>
<keyword evidence="1" id="KW-0732">Signal</keyword>
<sequence length="119" mass="12926">MFHRIRLALFAALTAVTVPAISHADSSGTVGNVEAVTLHEPGSDNYGMFNGSVTIKEKTGQKRDYKWGGSLCPGREISANSINLLFQALQARKAIEVTPNYKTGNGNERCLTGFKIQNR</sequence>
<accession>A0ABS7TKX2</accession>
<evidence type="ECO:0000313" key="2">
    <source>
        <dbReference type="EMBL" id="MBZ5708883.1"/>
    </source>
</evidence>
<dbReference type="RefSeq" id="WP_224190662.1">
    <property type="nucleotide sequence ID" value="NZ_JAIRAU010000002.1"/>
</dbReference>
<protein>
    <submittedName>
        <fullName evidence="2">Uncharacterized protein</fullName>
    </submittedName>
</protein>
<evidence type="ECO:0000256" key="1">
    <source>
        <dbReference type="SAM" id="SignalP"/>
    </source>
</evidence>
<keyword evidence="3" id="KW-1185">Reference proteome</keyword>
<reference evidence="2" key="1">
    <citation type="submission" date="2021-08" db="EMBL/GenBank/DDBJ databases">
        <authorList>
            <person name="Stevens D.C."/>
        </authorList>
    </citation>
    <scope>NUCLEOTIDE SEQUENCE</scope>
    <source>
        <strain evidence="2">DSM 53165</strain>
    </source>
</reference>
<proteinExistence type="predicted"/>
<feature type="chain" id="PRO_5047095288" evidence="1">
    <location>
        <begin position="25"/>
        <end position="119"/>
    </location>
</feature>
<organism evidence="2 3">
    <name type="scientific">Nannocystis pusilla</name>
    <dbReference type="NCBI Taxonomy" id="889268"/>
    <lineage>
        <taxon>Bacteria</taxon>
        <taxon>Pseudomonadati</taxon>
        <taxon>Myxococcota</taxon>
        <taxon>Polyangia</taxon>
        <taxon>Nannocystales</taxon>
        <taxon>Nannocystaceae</taxon>
        <taxon>Nannocystis</taxon>
    </lineage>
</organism>
<gene>
    <name evidence="2" type="ORF">K7C98_06415</name>
</gene>
<evidence type="ECO:0000313" key="3">
    <source>
        <dbReference type="Proteomes" id="UP001139031"/>
    </source>
</evidence>
<comment type="caution">
    <text evidence="2">The sequence shown here is derived from an EMBL/GenBank/DDBJ whole genome shotgun (WGS) entry which is preliminary data.</text>
</comment>
<dbReference type="EMBL" id="JAIRAU010000002">
    <property type="protein sequence ID" value="MBZ5708883.1"/>
    <property type="molecule type" value="Genomic_DNA"/>
</dbReference>
<feature type="signal peptide" evidence="1">
    <location>
        <begin position="1"/>
        <end position="24"/>
    </location>
</feature>
<name>A0ABS7TKX2_9BACT</name>